<comment type="caution">
    <text evidence="1">The sequence shown here is derived from an EMBL/GenBank/DDBJ whole genome shotgun (WGS) entry which is preliminary data.</text>
</comment>
<sequence>MVYVLIFALLASAVVNVFFLLKVRSMVELHAGQKDLISGLEAELEGVNNKFSFLRACGMKLPDPEKVKEELGYLGRKVVSARKAKEDGLGYHDGTWTFEALDHAEKNLQLALGIALRMKYPISPELTDYLCEATT</sequence>
<protein>
    <submittedName>
        <fullName evidence="1">Uncharacterized protein</fullName>
    </submittedName>
</protein>
<dbReference type="AlphaFoldDB" id="A0A1G2C508"/>
<dbReference type="STRING" id="1798644.A2122_02245"/>
<gene>
    <name evidence="1" type="ORF">A2122_02245</name>
</gene>
<name>A0A1G2C508_9BACT</name>
<organism evidence="1 2">
    <name type="scientific">Candidatus Liptonbacteria bacterium GWB1_49_6</name>
    <dbReference type="NCBI Taxonomy" id="1798644"/>
    <lineage>
        <taxon>Bacteria</taxon>
        <taxon>Candidatus Liptoniibacteriota</taxon>
    </lineage>
</organism>
<evidence type="ECO:0000313" key="1">
    <source>
        <dbReference type="EMBL" id="OGY96494.1"/>
    </source>
</evidence>
<dbReference type="Proteomes" id="UP000176648">
    <property type="component" value="Unassembled WGS sequence"/>
</dbReference>
<evidence type="ECO:0000313" key="2">
    <source>
        <dbReference type="Proteomes" id="UP000176648"/>
    </source>
</evidence>
<accession>A0A1G2C508</accession>
<reference evidence="1 2" key="1">
    <citation type="journal article" date="2016" name="Nat. Commun.">
        <title>Thousands of microbial genomes shed light on interconnected biogeochemical processes in an aquifer system.</title>
        <authorList>
            <person name="Anantharaman K."/>
            <person name="Brown C.T."/>
            <person name="Hug L.A."/>
            <person name="Sharon I."/>
            <person name="Castelle C.J."/>
            <person name="Probst A.J."/>
            <person name="Thomas B.C."/>
            <person name="Singh A."/>
            <person name="Wilkins M.J."/>
            <person name="Karaoz U."/>
            <person name="Brodie E.L."/>
            <person name="Williams K.H."/>
            <person name="Hubbard S.S."/>
            <person name="Banfield J.F."/>
        </authorList>
    </citation>
    <scope>NUCLEOTIDE SEQUENCE [LARGE SCALE GENOMIC DNA]</scope>
</reference>
<proteinExistence type="predicted"/>
<dbReference type="EMBL" id="MHKU01000030">
    <property type="protein sequence ID" value="OGY96494.1"/>
    <property type="molecule type" value="Genomic_DNA"/>
</dbReference>